<keyword evidence="2" id="KW-1185">Reference proteome</keyword>
<comment type="caution">
    <text evidence="1">The sequence shown here is derived from an EMBL/GenBank/DDBJ whole genome shotgun (WGS) entry which is preliminary data.</text>
</comment>
<reference evidence="1 2" key="1">
    <citation type="journal article" date="2020" name="ISME J.">
        <title>Uncovering the hidden diversity of litter-decomposition mechanisms in mushroom-forming fungi.</title>
        <authorList>
            <person name="Floudas D."/>
            <person name="Bentzer J."/>
            <person name="Ahren D."/>
            <person name="Johansson T."/>
            <person name="Persson P."/>
            <person name="Tunlid A."/>
        </authorList>
    </citation>
    <scope>NUCLEOTIDE SEQUENCE [LARGE SCALE GENOMIC DNA]</scope>
    <source>
        <strain evidence="1 2">CBS 101986</strain>
    </source>
</reference>
<gene>
    <name evidence="1" type="ORF">D9619_006518</name>
</gene>
<accession>A0A8H5EXW8</accession>
<dbReference type="AlphaFoldDB" id="A0A8H5EXW8"/>
<organism evidence="1 2">
    <name type="scientific">Psilocybe cf. subviscida</name>
    <dbReference type="NCBI Taxonomy" id="2480587"/>
    <lineage>
        <taxon>Eukaryota</taxon>
        <taxon>Fungi</taxon>
        <taxon>Dikarya</taxon>
        <taxon>Basidiomycota</taxon>
        <taxon>Agaricomycotina</taxon>
        <taxon>Agaricomycetes</taxon>
        <taxon>Agaricomycetidae</taxon>
        <taxon>Agaricales</taxon>
        <taxon>Agaricineae</taxon>
        <taxon>Strophariaceae</taxon>
        <taxon>Psilocybe</taxon>
    </lineage>
</organism>
<evidence type="ECO:0000313" key="2">
    <source>
        <dbReference type="Proteomes" id="UP000567179"/>
    </source>
</evidence>
<name>A0A8H5EXW8_9AGAR</name>
<proteinExistence type="predicted"/>
<evidence type="ECO:0000313" key="1">
    <source>
        <dbReference type="EMBL" id="KAF5316361.1"/>
    </source>
</evidence>
<sequence>MAPGHDHPGRGQTHGLITGDNIIVNGGNLTSIHNMYCSPPPSQQVLDILYPQVGPPRIDGRLLHNSKAYEIFRRSCSNPESRERMIYELADACAANNSILRRDWYHVFRRHYSRAIALGLAQRLAGQSILLASIILHTPSQSCTQYIVPTLAYQLIQNIPSSAEHILAAIRYDPCIFERDTGTQFKQLVERPLKLASKQASLEELAKWPSVIVVDGNANQFSPGSAPQQVVQLVGNLLADDSLDIRLSLVLTSSTTVFDRTMIITLALQQSAGGTACYFTWRIYG</sequence>
<dbReference type="OrthoDB" id="5967843at2759"/>
<dbReference type="Proteomes" id="UP000567179">
    <property type="component" value="Unassembled WGS sequence"/>
</dbReference>
<protein>
    <submittedName>
        <fullName evidence="1">Uncharacterized protein</fullName>
    </submittedName>
</protein>
<dbReference type="EMBL" id="JAACJJ010000042">
    <property type="protein sequence ID" value="KAF5316361.1"/>
    <property type="molecule type" value="Genomic_DNA"/>
</dbReference>